<feature type="coiled-coil region" evidence="3">
    <location>
        <begin position="166"/>
        <end position="225"/>
    </location>
</feature>
<dbReference type="InterPro" id="IPR026854">
    <property type="entry name" value="VPS13_N"/>
</dbReference>
<evidence type="ECO:0000259" key="5">
    <source>
        <dbReference type="Pfam" id="PF12624"/>
    </source>
</evidence>
<evidence type="ECO:0000313" key="6">
    <source>
        <dbReference type="EMBL" id="PHZ07593.1"/>
    </source>
</evidence>
<feature type="domain" description="Chorein N-terminal" evidence="5">
    <location>
        <begin position="5"/>
        <end position="287"/>
    </location>
</feature>
<evidence type="ECO:0000313" key="7">
    <source>
        <dbReference type="Proteomes" id="UP000242254"/>
    </source>
</evidence>
<gene>
    <name evidence="6" type="ORF">RHIMIDRAFT_295852</name>
</gene>
<dbReference type="Proteomes" id="UP000242254">
    <property type="component" value="Unassembled WGS sequence"/>
</dbReference>
<keyword evidence="2" id="KW-0813">Transport</keyword>
<evidence type="ECO:0000256" key="4">
    <source>
        <dbReference type="SAM" id="MobiDB-lite"/>
    </source>
</evidence>
<dbReference type="GO" id="GO:0045324">
    <property type="term" value="P:late endosome to vacuole transport"/>
    <property type="evidence" value="ECO:0007669"/>
    <property type="project" value="TreeGrafter"/>
</dbReference>
<protein>
    <recommendedName>
        <fullName evidence="5">Chorein N-terminal domain-containing protein</fullName>
    </recommendedName>
</protein>
<dbReference type="RefSeq" id="XP_023461301.1">
    <property type="nucleotide sequence ID" value="XM_023614218.1"/>
</dbReference>
<name>A0A2G4SFP5_RHIZD</name>
<dbReference type="Pfam" id="PF12624">
    <property type="entry name" value="VPS13_N"/>
    <property type="match status" value="1"/>
</dbReference>
<sequence length="293" mass="34106">MEARLATLESLSIYWDTNIDSIADDTEHESFKALIATKENVPKEHQYVLKLVSGTGRVKFNKQFGSGVPKFEASLLFDELSFTVDNEQYRDTVLMIDLFHSYLKKQKYKDLRPPSDMTPKTHPLEYFRFAGNAVLSEIHERNERWTWRRLKKRRDDRIAYINCYVNRKLDRATPDELEQLENLERELSFEDLRFYRSLAKPKLRREKARLAAIEKKRKKEEAERKASQGWSISSWWSGSSSATGKGQPSGEADDDLVITEEQKQKFYDVIDYDADKATIAASVDLPKGVIWPP</sequence>
<dbReference type="PANTHER" id="PTHR16166">
    <property type="entry name" value="VACUOLAR PROTEIN SORTING-ASSOCIATED PROTEIN VPS13"/>
    <property type="match status" value="1"/>
</dbReference>
<evidence type="ECO:0000256" key="2">
    <source>
        <dbReference type="ARBA" id="ARBA00022448"/>
    </source>
</evidence>
<accession>A0A2G4SFP5</accession>
<reference evidence="6 7" key="1">
    <citation type="journal article" date="2016" name="Proc. Natl. Acad. Sci. U.S.A.">
        <title>Lipid metabolic changes in an early divergent fungus govern the establishment of a mutualistic symbiosis with endobacteria.</title>
        <authorList>
            <person name="Lastovetsky O.A."/>
            <person name="Gaspar M.L."/>
            <person name="Mondo S.J."/>
            <person name="LaButti K.M."/>
            <person name="Sandor L."/>
            <person name="Grigoriev I.V."/>
            <person name="Henry S.A."/>
            <person name="Pawlowska T.E."/>
        </authorList>
    </citation>
    <scope>NUCLEOTIDE SEQUENCE [LARGE SCALE GENOMIC DNA]</scope>
    <source>
        <strain evidence="6 7">ATCC 52813</strain>
    </source>
</reference>
<keyword evidence="7" id="KW-1185">Reference proteome</keyword>
<dbReference type="GO" id="GO:0006623">
    <property type="term" value="P:protein targeting to vacuole"/>
    <property type="evidence" value="ECO:0007669"/>
    <property type="project" value="TreeGrafter"/>
</dbReference>
<dbReference type="GO" id="GO:0007005">
    <property type="term" value="P:mitochondrion organization"/>
    <property type="evidence" value="ECO:0007669"/>
    <property type="project" value="TreeGrafter"/>
</dbReference>
<dbReference type="InterPro" id="IPR026847">
    <property type="entry name" value="VPS13"/>
</dbReference>
<dbReference type="AlphaFoldDB" id="A0A2G4SFP5"/>
<dbReference type="PANTHER" id="PTHR16166:SF93">
    <property type="entry name" value="INTERMEMBRANE LIPID TRANSFER PROTEIN VPS13"/>
    <property type="match status" value="1"/>
</dbReference>
<dbReference type="STRING" id="1340429.A0A2G4SFP5"/>
<feature type="region of interest" description="Disordered" evidence="4">
    <location>
        <begin position="233"/>
        <end position="257"/>
    </location>
</feature>
<comment type="similarity">
    <text evidence="1">Belongs to the VPS13 family.</text>
</comment>
<dbReference type="GO" id="GO:0045053">
    <property type="term" value="P:protein retention in Golgi apparatus"/>
    <property type="evidence" value="ECO:0007669"/>
    <property type="project" value="TreeGrafter"/>
</dbReference>
<evidence type="ECO:0000256" key="1">
    <source>
        <dbReference type="ARBA" id="ARBA00006545"/>
    </source>
</evidence>
<dbReference type="GeneID" id="35445207"/>
<proteinExistence type="inferred from homology"/>
<keyword evidence="3" id="KW-0175">Coiled coil</keyword>
<evidence type="ECO:0000256" key="3">
    <source>
        <dbReference type="SAM" id="Coils"/>
    </source>
</evidence>
<dbReference type="EMBL" id="KZ303874">
    <property type="protein sequence ID" value="PHZ07593.1"/>
    <property type="molecule type" value="Genomic_DNA"/>
</dbReference>
<organism evidence="6 7">
    <name type="scientific">Rhizopus microsporus ATCC 52813</name>
    <dbReference type="NCBI Taxonomy" id="1340429"/>
    <lineage>
        <taxon>Eukaryota</taxon>
        <taxon>Fungi</taxon>
        <taxon>Fungi incertae sedis</taxon>
        <taxon>Mucoromycota</taxon>
        <taxon>Mucoromycotina</taxon>
        <taxon>Mucoromycetes</taxon>
        <taxon>Mucorales</taxon>
        <taxon>Mucorineae</taxon>
        <taxon>Rhizopodaceae</taxon>
        <taxon>Rhizopus</taxon>
    </lineage>
</organism>